<keyword evidence="3" id="KW-0812">Transmembrane</keyword>
<dbReference type="Proteomes" id="UP000051634">
    <property type="component" value="Unassembled WGS sequence"/>
</dbReference>
<proteinExistence type="predicted"/>
<dbReference type="Proteomes" id="UP000051276">
    <property type="component" value="Unassembled WGS sequence"/>
</dbReference>
<dbReference type="OrthoDB" id="9815217at2"/>
<protein>
    <submittedName>
        <fullName evidence="6">Chemotaxis protein MotB</fullName>
    </submittedName>
    <submittedName>
        <fullName evidence="5">Flagellar motor protein MotB</fullName>
    </submittedName>
</protein>
<evidence type="ECO:0000256" key="1">
    <source>
        <dbReference type="PROSITE-ProRule" id="PRU00473"/>
    </source>
</evidence>
<keyword evidence="5" id="KW-0969">Cilium</keyword>
<evidence type="ECO:0000259" key="4">
    <source>
        <dbReference type="PROSITE" id="PS51123"/>
    </source>
</evidence>
<dbReference type="PANTHER" id="PTHR30329:SF21">
    <property type="entry name" value="LIPOPROTEIN YIAD-RELATED"/>
    <property type="match status" value="1"/>
</dbReference>
<keyword evidence="2" id="KW-0175">Coiled coil</keyword>
<sequence>MFTSARRSRHQINVWPGYVDALSALLILVIFVILIFTFAQFLLSQILSNQESELANLNQQIAALSHDLGLERTQRASLEQDVSQLSGMISELTDEKFQLSSQIGQLTTQGEADQKQIELQLLNIASLQQDIATLQAMRQKLEQEVGQLASNLQQKDEALGQLRDRSQSLQAELADQQERTLLAQQQLQHKEINIQALNVLVGLQREAINKERRLSEEAQIEVAALSQKIGLLRSQLQEISAALKLSEQEKTTQQNEIKRLGERLNIELARQVNRLEQYRSEFFGRLRALLGNNPAVRIVGDRFLFQSELLFASGSARLGAKGKAELAKLAVTLKQVATRIPKEINWILRIDGHTDRLPIHTEQFPSNWELSSARAVSVVRYLASQGIPQRRLTAAGFGEFHPIDTGDTPEALSHNRRIEIKLTSL</sequence>
<keyword evidence="3" id="KW-1133">Transmembrane helix</keyword>
<dbReference type="InterPro" id="IPR050330">
    <property type="entry name" value="Bact_OuterMem_StrucFunc"/>
</dbReference>
<feature type="coiled-coil region" evidence="2">
    <location>
        <begin position="47"/>
        <end position="95"/>
    </location>
</feature>
<feature type="coiled-coil region" evidence="2">
    <location>
        <begin position="208"/>
        <end position="281"/>
    </location>
</feature>
<feature type="coiled-coil region" evidence="2">
    <location>
        <begin position="124"/>
        <end position="179"/>
    </location>
</feature>
<accession>A0A0T5Z798</accession>
<dbReference type="STRING" id="54398.Ga0074115_10496"/>
<keyword evidence="5" id="KW-0966">Cell projection</keyword>
<dbReference type="Pfam" id="PF00691">
    <property type="entry name" value="OmpA"/>
    <property type="match status" value="1"/>
</dbReference>
<evidence type="ECO:0000256" key="2">
    <source>
        <dbReference type="SAM" id="Coils"/>
    </source>
</evidence>
<evidence type="ECO:0000313" key="6">
    <source>
        <dbReference type="EMBL" id="KRT58357.1"/>
    </source>
</evidence>
<keyword evidence="1 3" id="KW-0472">Membrane</keyword>
<organism evidence="6 7">
    <name type="scientific">endosymbiont of Ridgeia piscesae</name>
    <dbReference type="NCBI Taxonomy" id="54398"/>
    <lineage>
        <taxon>Bacteria</taxon>
        <taxon>Pseudomonadati</taxon>
        <taxon>Pseudomonadota</taxon>
        <taxon>Gammaproteobacteria</taxon>
        <taxon>sulfur-oxidizing symbionts</taxon>
    </lineage>
</organism>
<dbReference type="NCBIfam" id="NF006543">
    <property type="entry name" value="PRK09039.1-2"/>
    <property type="match status" value="1"/>
</dbReference>
<dbReference type="Gene3D" id="3.30.1330.60">
    <property type="entry name" value="OmpA-like domain"/>
    <property type="match status" value="1"/>
</dbReference>
<evidence type="ECO:0000313" key="8">
    <source>
        <dbReference type="Proteomes" id="UP000051634"/>
    </source>
</evidence>
<evidence type="ECO:0000256" key="3">
    <source>
        <dbReference type="SAM" id="Phobius"/>
    </source>
</evidence>
<dbReference type="InterPro" id="IPR006665">
    <property type="entry name" value="OmpA-like"/>
</dbReference>
<name>A0A0T5Z798_9GAMM</name>
<feature type="transmembrane region" description="Helical" evidence="3">
    <location>
        <begin position="21"/>
        <end position="43"/>
    </location>
</feature>
<dbReference type="GO" id="GO:0016020">
    <property type="term" value="C:membrane"/>
    <property type="evidence" value="ECO:0007669"/>
    <property type="project" value="UniProtKB-UniRule"/>
</dbReference>
<evidence type="ECO:0000313" key="7">
    <source>
        <dbReference type="Proteomes" id="UP000051276"/>
    </source>
</evidence>
<dbReference type="AlphaFoldDB" id="A0A0T5Z798"/>
<keyword evidence="8" id="KW-1185">Reference proteome</keyword>
<keyword evidence="5" id="KW-0282">Flagellum</keyword>
<dbReference type="CDD" id="cd07185">
    <property type="entry name" value="OmpA_C-like"/>
    <property type="match status" value="1"/>
</dbReference>
<dbReference type="InterPro" id="IPR036737">
    <property type="entry name" value="OmpA-like_sf"/>
</dbReference>
<evidence type="ECO:0000313" key="5">
    <source>
        <dbReference type="EMBL" id="KRT54335.1"/>
    </source>
</evidence>
<dbReference type="RefSeq" id="WP_057956577.1">
    <property type="nucleotide sequence ID" value="NZ_KQ556939.1"/>
</dbReference>
<dbReference type="EMBL" id="LMXI01000357">
    <property type="protein sequence ID" value="KRT58357.1"/>
    <property type="molecule type" value="Genomic_DNA"/>
</dbReference>
<comment type="caution">
    <text evidence="6">The sequence shown here is derived from an EMBL/GenBank/DDBJ whole genome shotgun (WGS) entry which is preliminary data.</text>
</comment>
<dbReference type="PANTHER" id="PTHR30329">
    <property type="entry name" value="STATOR ELEMENT OF FLAGELLAR MOTOR COMPLEX"/>
    <property type="match status" value="1"/>
</dbReference>
<gene>
    <name evidence="5" type="ORF">Ga0074115_10496</name>
    <name evidence="6" type="ORF">Ga0076813_13374</name>
</gene>
<dbReference type="EMBL" id="LDXT01000092">
    <property type="protein sequence ID" value="KRT54335.1"/>
    <property type="molecule type" value="Genomic_DNA"/>
</dbReference>
<feature type="domain" description="OmpA-like" evidence="4">
    <location>
        <begin position="299"/>
        <end position="425"/>
    </location>
</feature>
<dbReference type="PROSITE" id="PS51123">
    <property type="entry name" value="OMPA_2"/>
    <property type="match status" value="1"/>
</dbReference>
<dbReference type="SUPFAM" id="SSF103088">
    <property type="entry name" value="OmpA-like"/>
    <property type="match status" value="1"/>
</dbReference>
<dbReference type="Gene3D" id="1.10.287.1490">
    <property type="match status" value="1"/>
</dbReference>
<dbReference type="PATRIC" id="fig|54398.3.peg.961"/>
<reference evidence="7 8" key="1">
    <citation type="submission" date="2015-11" db="EMBL/GenBank/DDBJ databases">
        <title>The genome of Candidatus Endoriftia persephone in Ridgeia piscesae and population structure of the North Eastern Pacific vestimentiferan symbionts.</title>
        <authorList>
            <person name="Perez M."/>
            <person name="Juniper K.S."/>
        </authorList>
    </citation>
    <scope>NUCLEOTIDE SEQUENCE [LARGE SCALE GENOMIC DNA]</scope>
    <source>
        <strain evidence="6">Ind10</strain>
        <strain evidence="5">Ind11</strain>
    </source>
</reference>